<dbReference type="EMBL" id="VFOL01000001">
    <property type="protein sequence ID" value="TQL38129.1"/>
    <property type="molecule type" value="Genomic_DNA"/>
</dbReference>
<name>A0A542XQL1_SALAC</name>
<feature type="compositionally biased region" description="Polar residues" evidence="1">
    <location>
        <begin position="1"/>
        <end position="16"/>
    </location>
</feature>
<evidence type="ECO:0000313" key="3">
    <source>
        <dbReference type="Proteomes" id="UP000315983"/>
    </source>
</evidence>
<dbReference type="AlphaFoldDB" id="A0A542XQL1"/>
<feature type="region of interest" description="Disordered" evidence="1">
    <location>
        <begin position="77"/>
        <end position="116"/>
    </location>
</feature>
<reference evidence="2 3" key="1">
    <citation type="submission" date="2019-06" db="EMBL/GenBank/DDBJ databases">
        <title>Sequencing the genomes of 1000 actinobacteria strains.</title>
        <authorList>
            <person name="Klenk H.-P."/>
        </authorList>
    </citation>
    <scope>NUCLEOTIDE SEQUENCE [LARGE SCALE GENOMIC DNA]</scope>
    <source>
        <strain evidence="2 3">DSM 44819</strain>
    </source>
</reference>
<comment type="caution">
    <text evidence="2">The sequence shown here is derived from an EMBL/GenBank/DDBJ whole genome shotgun (WGS) entry which is preliminary data.</text>
</comment>
<gene>
    <name evidence="2" type="ORF">FB564_3311</name>
</gene>
<evidence type="ECO:0000313" key="2">
    <source>
        <dbReference type="EMBL" id="TQL38129.1"/>
    </source>
</evidence>
<evidence type="ECO:0000256" key="1">
    <source>
        <dbReference type="SAM" id="MobiDB-lite"/>
    </source>
</evidence>
<dbReference type="Proteomes" id="UP000315983">
    <property type="component" value="Unassembled WGS sequence"/>
</dbReference>
<sequence length="246" mass="26386">MRLQSGTKPSSRTCRTGSGDGEGSPEIGLVAGAFLGWGEVRHHCEGDDGQPARAEALQPAGTGQLVDRLGQAAAAIRRRTSPARSGRPGYHDGQRDGLGGGDRCARTPRAPSPSARAWSTFRRSLGSTRRSIWLATLLHGMHRCRPRCRSASAIRTGRFCSGSAPKAESGTRRVLHHGRTGTPRHPVRLRWRRHLRRVGSVVKAGRCEGGQVAEAARVAGIDSCDYPSSRGCWDTTSAPHLNFGRG</sequence>
<protein>
    <submittedName>
        <fullName evidence="2">Uncharacterized protein</fullName>
    </submittedName>
</protein>
<feature type="region of interest" description="Disordered" evidence="1">
    <location>
        <begin position="163"/>
        <end position="184"/>
    </location>
</feature>
<organism evidence="2 3">
    <name type="scientific">Salinispora arenicola</name>
    <dbReference type="NCBI Taxonomy" id="168697"/>
    <lineage>
        <taxon>Bacteria</taxon>
        <taxon>Bacillati</taxon>
        <taxon>Actinomycetota</taxon>
        <taxon>Actinomycetes</taxon>
        <taxon>Micromonosporales</taxon>
        <taxon>Micromonosporaceae</taxon>
        <taxon>Salinispora</taxon>
    </lineage>
</organism>
<feature type="region of interest" description="Disordered" evidence="1">
    <location>
        <begin position="1"/>
        <end position="26"/>
    </location>
</feature>
<proteinExistence type="predicted"/>
<accession>A0A542XQL1</accession>